<name>A0A7I7S5K9_9MYCO</name>
<dbReference type="Pfam" id="PF10745">
    <property type="entry name" value="DUF2530"/>
    <property type="match status" value="1"/>
</dbReference>
<keyword evidence="2" id="KW-0812">Transmembrane</keyword>
<evidence type="ECO:0000313" key="4">
    <source>
        <dbReference type="Proteomes" id="UP000467428"/>
    </source>
</evidence>
<proteinExistence type="predicted"/>
<feature type="region of interest" description="Disordered" evidence="1">
    <location>
        <begin position="1"/>
        <end position="20"/>
    </location>
</feature>
<dbReference type="Proteomes" id="UP000467428">
    <property type="component" value="Chromosome"/>
</dbReference>
<evidence type="ECO:0000256" key="1">
    <source>
        <dbReference type="SAM" id="MobiDB-lite"/>
    </source>
</evidence>
<dbReference type="EMBL" id="AP022593">
    <property type="protein sequence ID" value="BBY51579.1"/>
    <property type="molecule type" value="Genomic_DNA"/>
</dbReference>
<geneLocation type="plasmid" evidence="4">
    <name>pjcm18538 dna</name>
</geneLocation>
<keyword evidence="2" id="KW-0472">Membrane</keyword>
<gene>
    <name evidence="3" type="ORF">MARA_50470</name>
</gene>
<keyword evidence="2" id="KW-1133">Transmembrane helix</keyword>
<dbReference type="KEGG" id="marz:MARA_50470"/>
<dbReference type="InterPro" id="IPR019681">
    <property type="entry name" value="DUF2530"/>
</dbReference>
<reference evidence="3 4" key="1">
    <citation type="journal article" date="2019" name="Emerg. Microbes Infect.">
        <title>Comprehensive subspecies identification of 175 nontuberculous mycobacteria species based on 7547 genomic profiles.</title>
        <authorList>
            <person name="Matsumoto Y."/>
            <person name="Kinjo T."/>
            <person name="Motooka D."/>
            <person name="Nabeya D."/>
            <person name="Jung N."/>
            <person name="Uechi K."/>
            <person name="Horii T."/>
            <person name="Iida T."/>
            <person name="Fujita J."/>
            <person name="Nakamura S."/>
        </authorList>
    </citation>
    <scope>NUCLEOTIDE SEQUENCE [LARGE SCALE GENOMIC DNA]</scope>
    <source>
        <strain evidence="3 4">JCM 18538</strain>
    </source>
</reference>
<sequence>MAEQTPSTESSADAPQPPPLPAGLLRVQPAIAAIAVGWLVAVVLAFTVPGLHDWRPVTIAGLGVGVFGTSLFLWQRAAVRRGSRGAQTGLN</sequence>
<protein>
    <submittedName>
        <fullName evidence="3">Membrane protein</fullName>
    </submittedName>
</protein>
<accession>A0A7I7S5K9</accession>
<feature type="compositionally biased region" description="Polar residues" evidence="1">
    <location>
        <begin position="1"/>
        <end position="11"/>
    </location>
</feature>
<feature type="transmembrane region" description="Helical" evidence="2">
    <location>
        <begin position="54"/>
        <end position="74"/>
    </location>
</feature>
<organism evidence="3 4">
    <name type="scientific">Mycolicibacterium arabiense</name>
    <dbReference type="NCBI Taxonomy" id="1286181"/>
    <lineage>
        <taxon>Bacteria</taxon>
        <taxon>Bacillati</taxon>
        <taxon>Actinomycetota</taxon>
        <taxon>Actinomycetes</taxon>
        <taxon>Mycobacteriales</taxon>
        <taxon>Mycobacteriaceae</taxon>
        <taxon>Mycolicibacterium</taxon>
    </lineage>
</organism>
<feature type="transmembrane region" description="Helical" evidence="2">
    <location>
        <begin position="30"/>
        <end position="48"/>
    </location>
</feature>
<dbReference type="AlphaFoldDB" id="A0A7I7S5K9"/>
<evidence type="ECO:0000256" key="2">
    <source>
        <dbReference type="SAM" id="Phobius"/>
    </source>
</evidence>
<evidence type="ECO:0000313" key="3">
    <source>
        <dbReference type="EMBL" id="BBY51579.1"/>
    </source>
</evidence>
<dbReference type="RefSeq" id="WP_163922429.1">
    <property type="nucleotide sequence ID" value="NZ_AP022593.1"/>
</dbReference>
<keyword evidence="4" id="KW-1185">Reference proteome</keyword>